<dbReference type="Proteomes" id="UP000887212">
    <property type="component" value="Unassembled WGS sequence"/>
</dbReference>
<dbReference type="RefSeq" id="WP_203788084.1">
    <property type="nucleotide sequence ID" value="NZ_AP024354.1"/>
</dbReference>
<dbReference type="EMBL" id="BPMS01000004">
    <property type="protein sequence ID" value="GIZ88199.1"/>
    <property type="molecule type" value="Genomic_DNA"/>
</dbReference>
<dbReference type="AlphaFoldDB" id="A0AA37FN54"/>
<feature type="transmembrane region" description="Helical" evidence="2">
    <location>
        <begin position="45"/>
        <end position="64"/>
    </location>
</feature>
<keyword evidence="2" id="KW-0472">Membrane</keyword>
<evidence type="ECO:0000256" key="2">
    <source>
        <dbReference type="SAM" id="Phobius"/>
    </source>
</evidence>
<evidence type="ECO:0000313" key="6">
    <source>
        <dbReference type="Proteomes" id="UP000887228"/>
    </source>
</evidence>
<evidence type="ECO:0000313" key="3">
    <source>
        <dbReference type="EMBL" id="GIZ88199.1"/>
    </source>
</evidence>
<keyword evidence="2" id="KW-1133">Transmembrane helix</keyword>
<reference evidence="3 6" key="1">
    <citation type="submission" date="2021-07" db="EMBL/GenBank/DDBJ databases">
        <title>Whole genome sequencing of carbapenem-resistant Pseudomonas spp. isolated in Japan.</title>
        <authorList>
            <person name="Suzuki M."/>
            <person name="Maehana S."/>
            <person name="Kitasato H."/>
        </authorList>
    </citation>
    <scope>NUCLEOTIDE SEQUENCE</scope>
    <source>
        <strain evidence="3">KAM435</strain>
        <strain evidence="4 6">KAM436</strain>
    </source>
</reference>
<evidence type="ECO:0000313" key="4">
    <source>
        <dbReference type="EMBL" id="GIZ92539.1"/>
    </source>
</evidence>
<feature type="transmembrane region" description="Helical" evidence="2">
    <location>
        <begin position="71"/>
        <end position="89"/>
    </location>
</feature>
<gene>
    <name evidence="3" type="ORF">KAM435_15260</name>
    <name evidence="4" type="ORF">KAM436_15070</name>
</gene>
<dbReference type="Proteomes" id="UP000887228">
    <property type="component" value="Unassembled WGS sequence"/>
</dbReference>
<organism evidence="3 5">
    <name type="scientific">Aquipseudomonas alcaligenes</name>
    <name type="common">Pseudomonas alcaligenes</name>
    <dbReference type="NCBI Taxonomy" id="43263"/>
    <lineage>
        <taxon>Bacteria</taxon>
        <taxon>Pseudomonadati</taxon>
        <taxon>Pseudomonadota</taxon>
        <taxon>Gammaproteobacteria</taxon>
        <taxon>Pseudomonadales</taxon>
        <taxon>Pseudomonadaceae</taxon>
        <taxon>Aquipseudomonas</taxon>
    </lineage>
</organism>
<accession>A0AA37FN54</accession>
<protein>
    <submittedName>
        <fullName evidence="3">Uncharacterized protein</fullName>
    </submittedName>
</protein>
<keyword evidence="2" id="KW-0812">Transmembrane</keyword>
<evidence type="ECO:0000313" key="5">
    <source>
        <dbReference type="Proteomes" id="UP000887212"/>
    </source>
</evidence>
<proteinExistence type="predicted"/>
<feature type="transmembrane region" description="Helical" evidence="2">
    <location>
        <begin position="109"/>
        <end position="128"/>
    </location>
</feature>
<comment type="caution">
    <text evidence="3">The sequence shown here is derived from an EMBL/GenBank/DDBJ whole genome shotgun (WGS) entry which is preliminary data.</text>
</comment>
<name>A0AA37FN54_AQUAC</name>
<dbReference type="EMBL" id="BPMT01000004">
    <property type="protein sequence ID" value="GIZ92539.1"/>
    <property type="molecule type" value="Genomic_DNA"/>
</dbReference>
<sequence>MPSYLRMGLACSLGLALQLCLPLVIATSGVLQWLPAPLTAVITPFYANLVLSSTLTGLIVGRWLPGQYVQATLLILGATTLVTLIRIPMDHPSGMRMAELLELHAANLQAIRYDLVTSAAGLLFGAWLGSRRQVKAPADSSDLDRPGTEPPAGA</sequence>
<feature type="region of interest" description="Disordered" evidence="1">
    <location>
        <begin position="135"/>
        <end position="154"/>
    </location>
</feature>
<evidence type="ECO:0000256" key="1">
    <source>
        <dbReference type="SAM" id="MobiDB-lite"/>
    </source>
</evidence>